<dbReference type="HOGENOM" id="CLU_312699_0_0_1"/>
<evidence type="ECO:0000256" key="1">
    <source>
        <dbReference type="SAM" id="MobiDB-lite"/>
    </source>
</evidence>
<keyword evidence="4" id="KW-1185">Reference proteome</keyword>
<dbReference type="InterPro" id="IPR004158">
    <property type="entry name" value="DUF247_pln"/>
</dbReference>
<evidence type="ECO:0000313" key="3">
    <source>
        <dbReference type="EnsemblPlants" id="LPERR01G15940.1"/>
    </source>
</evidence>
<keyword evidence="2" id="KW-1133">Transmembrane helix</keyword>
<organism evidence="3 4">
    <name type="scientific">Leersia perrieri</name>
    <dbReference type="NCBI Taxonomy" id="77586"/>
    <lineage>
        <taxon>Eukaryota</taxon>
        <taxon>Viridiplantae</taxon>
        <taxon>Streptophyta</taxon>
        <taxon>Embryophyta</taxon>
        <taxon>Tracheophyta</taxon>
        <taxon>Spermatophyta</taxon>
        <taxon>Magnoliopsida</taxon>
        <taxon>Liliopsida</taxon>
        <taxon>Poales</taxon>
        <taxon>Poaceae</taxon>
        <taxon>BOP clade</taxon>
        <taxon>Oryzoideae</taxon>
        <taxon>Oryzeae</taxon>
        <taxon>Oryzinae</taxon>
        <taxon>Leersia</taxon>
    </lineage>
</organism>
<dbReference type="Pfam" id="PF03140">
    <property type="entry name" value="DUF247"/>
    <property type="match status" value="2"/>
</dbReference>
<sequence length="938" mass="105195">MAGVGEYPHSKISRWRGRVASTTLYIGLSSDALAWMMAIDMSFLLEFLQTFSHSNNCHQMILSRMSHLVTDHPSRRRTTFSSSHRQSMVLNDIVMLENQIPLHGKRNPSYAMTHSALSYMLCEFFQKMSTLVDTSSSCTTDMTQHAHLLDFLYSNMMAPCYAQDYDGTEEQVNVIDDESHQGKRTNPISVVTNMFIKRGIKFLSILIDFSVRILLKLVSTIPCLSLIGQPIQQLNNSANTTRTTTTTTQEHVIVIITSARGDHGVKFTPSNGGVSLIELCPKSATLHLRVIRINPNTEALLRNMVAYEASIVCGTRSALVLARYVELMNGIIDTDEDARCWKVGVRKLLFSKGQVLGGLREIVACVTLVLLVLFLSIQAFCLAARGCFDEAQWIIHIRRILGAEEIEVHDNHPISIFDVPKLLSCTKPEAYTPQLVALGPYHHCRKELHEMEMCKLSSARRAQSQLLLGMNFQHLVAAFTTLEYQIRAQYHRHIGLSNDALAWMMAIDVSFLLEFLQTFSNNNNCQQMIPSRTAHLVTDHPSHRRTTSSTSFHRQSMVLNDIVMLENQIPLFLLLKAMEMWNPSPATAHAALSSMLCEFFQEISTLVDTSSPCTMDMTQHAHLLDFLYSNMMAPCYAQDDDGTEEQVDVIDDESHQGKRKNLISVVTDMFIKRGIKFLFISIDFSVRILLKLVSTIPCLSLIVQPIQQLNNSQSQQTPQEQQEQPKSMSSSSSPLLEEIAVPCVTELAYSGVKFTPSNGGISSIKFCPKSATLHLPVIRINPNTEALVRNMVAYEASIVCVTRSALVLARYVELMNGIIDTDEDARLLRESGVIVNRLKSDGEVAELWNGMTRSVRLTRVAGLDRVIDGLNRHHSRCWKVRVRKLLFSNGQVLGWSREIVACVTLVLLVLFVSIQAFCFAARGYVSSSYGMTRRKGAA</sequence>
<feature type="transmembrane region" description="Helical" evidence="2">
    <location>
        <begin position="905"/>
        <end position="925"/>
    </location>
</feature>
<protein>
    <submittedName>
        <fullName evidence="3">Uncharacterized protein</fullName>
    </submittedName>
</protein>
<keyword evidence="2" id="KW-0812">Transmembrane</keyword>
<feature type="region of interest" description="Disordered" evidence="1">
    <location>
        <begin position="713"/>
        <end position="733"/>
    </location>
</feature>
<keyword evidence="2" id="KW-0472">Membrane</keyword>
<dbReference type="Proteomes" id="UP000032180">
    <property type="component" value="Chromosome 1"/>
</dbReference>
<reference evidence="4" key="2">
    <citation type="submission" date="2013-12" db="EMBL/GenBank/DDBJ databases">
        <authorList>
            <person name="Yu Y."/>
            <person name="Lee S."/>
            <person name="de Baynast K."/>
            <person name="Wissotski M."/>
            <person name="Liu L."/>
            <person name="Talag J."/>
            <person name="Goicoechea J."/>
            <person name="Angelova A."/>
            <person name="Jetty R."/>
            <person name="Kudrna D."/>
            <person name="Golser W."/>
            <person name="Rivera L."/>
            <person name="Zhang J."/>
            <person name="Wing R."/>
        </authorList>
    </citation>
    <scope>NUCLEOTIDE SEQUENCE</scope>
</reference>
<dbReference type="Gramene" id="LPERR01G15940.1">
    <property type="protein sequence ID" value="LPERR01G15940.1"/>
    <property type="gene ID" value="LPERR01G15940"/>
</dbReference>
<dbReference type="EnsemblPlants" id="LPERR01G15940.1">
    <property type="protein sequence ID" value="LPERR01G15940.1"/>
    <property type="gene ID" value="LPERR01G15940"/>
</dbReference>
<evidence type="ECO:0000256" key="2">
    <source>
        <dbReference type="SAM" id="Phobius"/>
    </source>
</evidence>
<evidence type="ECO:0000313" key="4">
    <source>
        <dbReference type="Proteomes" id="UP000032180"/>
    </source>
</evidence>
<dbReference type="PANTHER" id="PTHR31549:SF23">
    <property type="entry name" value="OS03G0591600 PROTEIN"/>
    <property type="match status" value="1"/>
</dbReference>
<reference evidence="3 4" key="1">
    <citation type="submission" date="2012-08" db="EMBL/GenBank/DDBJ databases">
        <title>Oryza genome evolution.</title>
        <authorList>
            <person name="Wing R.A."/>
        </authorList>
    </citation>
    <scope>NUCLEOTIDE SEQUENCE</scope>
</reference>
<dbReference type="eggNOG" id="ENOG502QPIE">
    <property type="taxonomic scope" value="Eukaryota"/>
</dbReference>
<dbReference type="AlphaFoldDB" id="A0A0D9V1P8"/>
<dbReference type="PANTHER" id="PTHR31549">
    <property type="entry name" value="PROTEIN, PUTATIVE (DUF247)-RELATED-RELATED"/>
    <property type="match status" value="1"/>
</dbReference>
<accession>A0A0D9V1P8</accession>
<reference evidence="3" key="3">
    <citation type="submission" date="2015-04" db="UniProtKB">
        <authorList>
            <consortium name="EnsemblPlants"/>
        </authorList>
    </citation>
    <scope>IDENTIFICATION</scope>
</reference>
<proteinExistence type="predicted"/>
<dbReference type="STRING" id="77586.A0A0D9V1P8"/>
<name>A0A0D9V1P8_9ORYZ</name>